<keyword evidence="3" id="KW-0472">Membrane</keyword>
<sequence>MCCASPAGRVAARRRGRRRPGARTLGGALLAVLPVALAAAVAAARARIRTVEVAGDSMLPELRPGDWLVVRTGTVPVPGALVVARHPERPGLLIVKRATRRAGGGWWLESDNQRARGRRDSWDFGAVPDHLVVGRVVARYWPLPRAGWWRTDTRGALGWHAAVTPGRPAHWSEQ</sequence>
<dbReference type="EMBL" id="JBHTGP010000001">
    <property type="protein sequence ID" value="MFD0682998.1"/>
    <property type="molecule type" value="Genomic_DNA"/>
</dbReference>
<accession>A0ABW2X976</accession>
<dbReference type="InterPro" id="IPR052064">
    <property type="entry name" value="Mito_IMP1_subunit"/>
</dbReference>
<dbReference type="Pfam" id="PF00717">
    <property type="entry name" value="Peptidase_S24"/>
    <property type="match status" value="1"/>
</dbReference>
<protein>
    <submittedName>
        <fullName evidence="5">Nickel-type superoxide dismutase maturation protease</fullName>
    </submittedName>
</protein>
<evidence type="ECO:0000313" key="6">
    <source>
        <dbReference type="Proteomes" id="UP001597063"/>
    </source>
</evidence>
<dbReference type="PANTHER" id="PTHR12383">
    <property type="entry name" value="PROTEASE FAMILY S26 MITOCHONDRIAL INNER MEMBRANE PROTEASE-RELATED"/>
    <property type="match status" value="1"/>
</dbReference>
<evidence type="ECO:0000256" key="2">
    <source>
        <dbReference type="ARBA" id="ARBA00022801"/>
    </source>
</evidence>
<evidence type="ECO:0000313" key="5">
    <source>
        <dbReference type="EMBL" id="MFD0682998.1"/>
    </source>
</evidence>
<dbReference type="InterPro" id="IPR036286">
    <property type="entry name" value="LexA/Signal_pep-like_sf"/>
</dbReference>
<evidence type="ECO:0000256" key="3">
    <source>
        <dbReference type="ARBA" id="ARBA00023136"/>
    </source>
</evidence>
<dbReference type="InterPro" id="IPR015927">
    <property type="entry name" value="Peptidase_S24_S26A/B/C"/>
</dbReference>
<dbReference type="InterPro" id="IPR014124">
    <property type="entry name" value="Pept_S26A_Sod_Ni_maturase"/>
</dbReference>
<keyword evidence="2" id="KW-0378">Hydrolase</keyword>
<feature type="domain" description="Peptidase S24/S26A/S26B/S26C" evidence="4">
    <location>
        <begin position="45"/>
        <end position="114"/>
    </location>
</feature>
<dbReference type="GO" id="GO:0006508">
    <property type="term" value="P:proteolysis"/>
    <property type="evidence" value="ECO:0007669"/>
    <property type="project" value="UniProtKB-KW"/>
</dbReference>
<dbReference type="NCBIfam" id="TIGR02754">
    <property type="entry name" value="sod_Ni_protease"/>
    <property type="match status" value="1"/>
</dbReference>
<comment type="caution">
    <text evidence="5">The sequence shown here is derived from an EMBL/GenBank/DDBJ whole genome shotgun (WGS) entry which is preliminary data.</text>
</comment>
<evidence type="ECO:0000256" key="1">
    <source>
        <dbReference type="ARBA" id="ARBA00004370"/>
    </source>
</evidence>
<dbReference type="PANTHER" id="PTHR12383:SF16">
    <property type="entry name" value="MITOCHONDRIAL INNER MEMBRANE PROTEASE SUBUNIT 1"/>
    <property type="match status" value="1"/>
</dbReference>
<comment type="subcellular location">
    <subcellularLocation>
        <location evidence="1">Membrane</location>
    </subcellularLocation>
</comment>
<dbReference type="CDD" id="cd06529">
    <property type="entry name" value="S24_LexA-like"/>
    <property type="match status" value="1"/>
</dbReference>
<evidence type="ECO:0000259" key="4">
    <source>
        <dbReference type="Pfam" id="PF00717"/>
    </source>
</evidence>
<keyword evidence="6" id="KW-1185">Reference proteome</keyword>
<dbReference type="InterPro" id="IPR039418">
    <property type="entry name" value="LexA-like"/>
</dbReference>
<organism evidence="5 6">
    <name type="scientific">Actinomadura fibrosa</name>
    <dbReference type="NCBI Taxonomy" id="111802"/>
    <lineage>
        <taxon>Bacteria</taxon>
        <taxon>Bacillati</taxon>
        <taxon>Actinomycetota</taxon>
        <taxon>Actinomycetes</taxon>
        <taxon>Streptosporangiales</taxon>
        <taxon>Thermomonosporaceae</taxon>
        <taxon>Actinomadura</taxon>
    </lineage>
</organism>
<dbReference type="Proteomes" id="UP001597063">
    <property type="component" value="Unassembled WGS sequence"/>
</dbReference>
<dbReference type="Gene3D" id="2.10.109.10">
    <property type="entry name" value="Umud Fragment, subunit A"/>
    <property type="match status" value="1"/>
</dbReference>
<dbReference type="RefSeq" id="WP_378322049.1">
    <property type="nucleotide sequence ID" value="NZ_JBHTGP010000001.1"/>
</dbReference>
<keyword evidence="5" id="KW-0645">Protease</keyword>
<proteinExistence type="predicted"/>
<dbReference type="GO" id="GO:0008233">
    <property type="term" value="F:peptidase activity"/>
    <property type="evidence" value="ECO:0007669"/>
    <property type="project" value="UniProtKB-KW"/>
</dbReference>
<gene>
    <name evidence="5" type="primary">sodX</name>
    <name evidence="5" type="ORF">ACFQZM_00690</name>
</gene>
<reference evidence="6" key="1">
    <citation type="journal article" date="2019" name="Int. J. Syst. Evol. Microbiol.">
        <title>The Global Catalogue of Microorganisms (GCM) 10K type strain sequencing project: providing services to taxonomists for standard genome sequencing and annotation.</title>
        <authorList>
            <consortium name="The Broad Institute Genomics Platform"/>
            <consortium name="The Broad Institute Genome Sequencing Center for Infectious Disease"/>
            <person name="Wu L."/>
            <person name="Ma J."/>
        </authorList>
    </citation>
    <scope>NUCLEOTIDE SEQUENCE [LARGE SCALE GENOMIC DNA]</scope>
    <source>
        <strain evidence="6">JCM 9371</strain>
    </source>
</reference>
<dbReference type="SUPFAM" id="SSF51306">
    <property type="entry name" value="LexA/Signal peptidase"/>
    <property type="match status" value="1"/>
</dbReference>
<name>A0ABW2X976_9ACTN</name>